<proteinExistence type="predicted"/>
<keyword evidence="1 2" id="KW-0694">RNA-binding</keyword>
<dbReference type="SMART" id="SM00360">
    <property type="entry name" value="RRM"/>
    <property type="match status" value="2"/>
</dbReference>
<keyword evidence="5" id="KW-1185">Reference proteome</keyword>
<dbReference type="Proteomes" id="UP000887013">
    <property type="component" value="Unassembled WGS sequence"/>
</dbReference>
<dbReference type="SUPFAM" id="SSF54928">
    <property type="entry name" value="RNA-binding domain, RBD"/>
    <property type="match status" value="2"/>
</dbReference>
<dbReference type="PANTHER" id="PTHR21245">
    <property type="entry name" value="HETEROGENEOUS NUCLEAR RIBONUCLEOPROTEIN"/>
    <property type="match status" value="1"/>
</dbReference>
<dbReference type="InterPro" id="IPR000504">
    <property type="entry name" value="RRM_dom"/>
</dbReference>
<gene>
    <name evidence="4" type="primary">RBM46</name>
    <name evidence="4" type="ORF">NPIL_650721</name>
</gene>
<reference evidence="4" key="1">
    <citation type="submission" date="2020-08" db="EMBL/GenBank/DDBJ databases">
        <title>Multicomponent nature underlies the extraordinary mechanical properties of spider dragline silk.</title>
        <authorList>
            <person name="Kono N."/>
            <person name="Nakamura H."/>
            <person name="Mori M."/>
            <person name="Yoshida Y."/>
            <person name="Ohtoshi R."/>
            <person name="Malay A.D."/>
            <person name="Moran D.A.P."/>
            <person name="Tomita M."/>
            <person name="Numata K."/>
            <person name="Arakawa K."/>
        </authorList>
    </citation>
    <scope>NUCLEOTIDE SEQUENCE</scope>
</reference>
<dbReference type="EMBL" id="BMAW01077110">
    <property type="protein sequence ID" value="GFU04721.1"/>
    <property type="molecule type" value="Genomic_DNA"/>
</dbReference>
<comment type="caution">
    <text evidence="4">The sequence shown here is derived from an EMBL/GenBank/DDBJ whole genome shotgun (WGS) entry which is preliminary data.</text>
</comment>
<sequence length="557" mass="62564">MSFIFRGRKLPAWASESDYNISLKNNQRKYGPPSQWLGPAPRRGSEIFIENLPKDTFEEEIVQLCEQYGKIYELCLMLNYSGENYGHCFVTFTNNQEATKAIKGLNNFEIRRLHYIAVCLSLDNCSLFISGIFKDKNIEIITKEIGPFTDGVYKVASSGGAVAYYKSNNFASMAKTKLISESIKLFNCEIIVKWAQPEVQIPDENLRRKLKTATRLFYICSGEVRALYVHNVSPFTSEKDLYLLFSVGGVLEVELVKKMQDFVLIRYTNREDAEIALARCDGAVVDSHVIQVTWAKLDEIQNKLIPTNILAGEHSKPCNNDDLEHNSYSSSSQTTDYPLFSCRVYSQSGVSALPNSENISTINKPIELLNYICAENDWGEPQYNPTFIQSEGAEFLFGCWVIIPGLFFQQFMNDKVCKTPEEAKLYAASYVLKKLNIKSIDICFAPPVNPLSHSNLIHNFPKNSSASYDVHVSNSGLDTFVAPPVNSMTYSSLYQYLPSNSPATHADPVSNSASKKLNSVDGTALSLEILAHMFPKYKNTVASLIMSQSFNLFHGNI</sequence>
<accession>A0A8X6UDX5</accession>
<dbReference type="Pfam" id="PF14709">
    <property type="entry name" value="DND1_DSRM"/>
    <property type="match status" value="1"/>
</dbReference>
<dbReference type="Gene3D" id="3.30.160.20">
    <property type="match status" value="1"/>
</dbReference>
<feature type="domain" description="RRM" evidence="3">
    <location>
        <begin position="45"/>
        <end position="123"/>
    </location>
</feature>
<dbReference type="SUPFAM" id="SSF54768">
    <property type="entry name" value="dsRNA-binding domain-like"/>
    <property type="match status" value="1"/>
</dbReference>
<dbReference type="GO" id="GO:0003723">
    <property type="term" value="F:RNA binding"/>
    <property type="evidence" value="ECO:0007669"/>
    <property type="project" value="UniProtKB-UniRule"/>
</dbReference>
<dbReference type="AlphaFoldDB" id="A0A8X6UDX5"/>
<evidence type="ECO:0000313" key="4">
    <source>
        <dbReference type="EMBL" id="GFU04721.1"/>
    </source>
</evidence>
<dbReference type="InterPro" id="IPR035979">
    <property type="entry name" value="RBD_domain_sf"/>
</dbReference>
<evidence type="ECO:0000313" key="5">
    <source>
        <dbReference type="Proteomes" id="UP000887013"/>
    </source>
</evidence>
<evidence type="ECO:0000256" key="2">
    <source>
        <dbReference type="PROSITE-ProRule" id="PRU00176"/>
    </source>
</evidence>
<organism evidence="4 5">
    <name type="scientific">Nephila pilipes</name>
    <name type="common">Giant wood spider</name>
    <name type="synonym">Nephila maculata</name>
    <dbReference type="NCBI Taxonomy" id="299642"/>
    <lineage>
        <taxon>Eukaryota</taxon>
        <taxon>Metazoa</taxon>
        <taxon>Ecdysozoa</taxon>
        <taxon>Arthropoda</taxon>
        <taxon>Chelicerata</taxon>
        <taxon>Arachnida</taxon>
        <taxon>Araneae</taxon>
        <taxon>Araneomorphae</taxon>
        <taxon>Entelegynae</taxon>
        <taxon>Araneoidea</taxon>
        <taxon>Nephilidae</taxon>
        <taxon>Nephila</taxon>
    </lineage>
</organism>
<evidence type="ECO:0000256" key="1">
    <source>
        <dbReference type="ARBA" id="ARBA00022884"/>
    </source>
</evidence>
<name>A0A8X6UDX5_NEPPI</name>
<dbReference type="Gene3D" id="3.30.70.330">
    <property type="match status" value="2"/>
</dbReference>
<protein>
    <submittedName>
        <fullName evidence="4">Probable RNA-binding protein 46</fullName>
    </submittedName>
</protein>
<dbReference type="PROSITE" id="PS50102">
    <property type="entry name" value="RRM"/>
    <property type="match status" value="2"/>
</dbReference>
<dbReference type="Pfam" id="PF00076">
    <property type="entry name" value="RRM_1"/>
    <property type="match status" value="2"/>
</dbReference>
<feature type="domain" description="RRM" evidence="3">
    <location>
        <begin position="225"/>
        <end position="297"/>
    </location>
</feature>
<dbReference type="OrthoDB" id="3800936at2759"/>
<dbReference type="InterPro" id="IPR012677">
    <property type="entry name" value="Nucleotide-bd_a/b_plait_sf"/>
</dbReference>
<evidence type="ECO:0000259" key="3">
    <source>
        <dbReference type="PROSITE" id="PS50102"/>
    </source>
</evidence>